<dbReference type="InterPro" id="IPR001789">
    <property type="entry name" value="Sig_transdc_resp-reg_receiver"/>
</dbReference>
<dbReference type="PANTHER" id="PTHR44591">
    <property type="entry name" value="STRESS RESPONSE REGULATOR PROTEIN 1"/>
    <property type="match status" value="1"/>
</dbReference>
<evidence type="ECO:0000259" key="3">
    <source>
        <dbReference type="PROSITE" id="PS50110"/>
    </source>
</evidence>
<proteinExistence type="predicted"/>
<dbReference type="SUPFAM" id="SSF52172">
    <property type="entry name" value="CheY-like"/>
    <property type="match status" value="1"/>
</dbReference>
<name>A0A562VGB7_9BACT</name>
<dbReference type="AlphaFoldDB" id="A0A562VGB7"/>
<evidence type="ECO:0000256" key="2">
    <source>
        <dbReference type="PROSITE-ProRule" id="PRU00169"/>
    </source>
</evidence>
<dbReference type="EMBL" id="VLLN01000024">
    <property type="protein sequence ID" value="TWJ16871.1"/>
    <property type="molecule type" value="Genomic_DNA"/>
</dbReference>
<keyword evidence="5" id="KW-1185">Reference proteome</keyword>
<dbReference type="InterPro" id="IPR011006">
    <property type="entry name" value="CheY-like_superfamily"/>
</dbReference>
<sequence>MQRKQTIMVIDDDDIHLYTTRELLCSDRIEVITHQGSFGATNRLKDVRPDLLLLDVNMPALSGANLADIIKPICGEMHTPILFYSSNDEETLQELVAARGAQGYICKGDITALRAKVNEYLASS</sequence>
<dbReference type="Proteomes" id="UP000319449">
    <property type="component" value="Unassembled WGS sequence"/>
</dbReference>
<dbReference type="Pfam" id="PF00072">
    <property type="entry name" value="Response_reg"/>
    <property type="match status" value="1"/>
</dbReference>
<feature type="domain" description="Response regulatory" evidence="3">
    <location>
        <begin position="6"/>
        <end position="122"/>
    </location>
</feature>
<dbReference type="GO" id="GO:0000160">
    <property type="term" value="P:phosphorelay signal transduction system"/>
    <property type="evidence" value="ECO:0007669"/>
    <property type="project" value="InterPro"/>
</dbReference>
<evidence type="ECO:0000256" key="1">
    <source>
        <dbReference type="ARBA" id="ARBA00022553"/>
    </source>
</evidence>
<evidence type="ECO:0000313" key="5">
    <source>
        <dbReference type="Proteomes" id="UP000319449"/>
    </source>
</evidence>
<dbReference type="CDD" id="cd00156">
    <property type="entry name" value="REC"/>
    <property type="match status" value="1"/>
</dbReference>
<dbReference type="SMART" id="SM00448">
    <property type="entry name" value="REC"/>
    <property type="match status" value="1"/>
</dbReference>
<dbReference type="Gene3D" id="3.40.50.2300">
    <property type="match status" value="1"/>
</dbReference>
<dbReference type="PANTHER" id="PTHR44591:SF3">
    <property type="entry name" value="RESPONSE REGULATORY DOMAIN-CONTAINING PROTEIN"/>
    <property type="match status" value="1"/>
</dbReference>
<dbReference type="PROSITE" id="PS50110">
    <property type="entry name" value="RESPONSE_REGULATORY"/>
    <property type="match status" value="1"/>
</dbReference>
<accession>A0A562VGB7</accession>
<evidence type="ECO:0000313" key="4">
    <source>
        <dbReference type="EMBL" id="TWJ16871.1"/>
    </source>
</evidence>
<comment type="caution">
    <text evidence="4">The sequence shown here is derived from an EMBL/GenBank/DDBJ whole genome shotgun (WGS) entry which is preliminary data.</text>
</comment>
<dbReference type="InterPro" id="IPR050595">
    <property type="entry name" value="Bact_response_regulator"/>
</dbReference>
<dbReference type="RefSeq" id="WP_170241980.1">
    <property type="nucleotide sequence ID" value="NZ_VLLN01000024.1"/>
</dbReference>
<organism evidence="4 5">
    <name type="scientific">Geobacter argillaceus</name>
    <dbReference type="NCBI Taxonomy" id="345631"/>
    <lineage>
        <taxon>Bacteria</taxon>
        <taxon>Pseudomonadati</taxon>
        <taxon>Thermodesulfobacteriota</taxon>
        <taxon>Desulfuromonadia</taxon>
        <taxon>Geobacterales</taxon>
        <taxon>Geobacteraceae</taxon>
        <taxon>Geobacter</taxon>
    </lineage>
</organism>
<keyword evidence="1 2" id="KW-0597">Phosphoprotein</keyword>
<reference evidence="4 5" key="1">
    <citation type="submission" date="2019-07" db="EMBL/GenBank/DDBJ databases">
        <title>Genomic Encyclopedia of Archaeal and Bacterial Type Strains, Phase II (KMG-II): from individual species to whole genera.</title>
        <authorList>
            <person name="Goeker M."/>
        </authorList>
    </citation>
    <scope>NUCLEOTIDE SEQUENCE [LARGE SCALE GENOMIC DNA]</scope>
    <source>
        <strain evidence="4 5">ATCC BAA-1139</strain>
    </source>
</reference>
<protein>
    <submittedName>
        <fullName evidence="4">CheY-like chemotaxis protein</fullName>
    </submittedName>
</protein>
<feature type="modified residue" description="4-aspartylphosphate" evidence="2">
    <location>
        <position position="55"/>
    </location>
</feature>
<gene>
    <name evidence="4" type="ORF">JN12_03230</name>
</gene>